<gene>
    <name evidence="5" type="ORF">FE782_30635</name>
</gene>
<dbReference type="CDD" id="cd01948">
    <property type="entry name" value="EAL"/>
    <property type="match status" value="1"/>
</dbReference>
<name>A0A5R9FWQ9_9BACL</name>
<feature type="domain" description="CBS" evidence="4">
    <location>
        <begin position="498"/>
        <end position="560"/>
    </location>
</feature>
<accession>A0A5R9FWQ9</accession>
<dbReference type="SMART" id="SM00267">
    <property type="entry name" value="GGDEF"/>
    <property type="match status" value="1"/>
</dbReference>
<keyword evidence="1" id="KW-0129">CBS domain</keyword>
<dbReference type="Proteomes" id="UP000309676">
    <property type="component" value="Unassembled WGS sequence"/>
</dbReference>
<dbReference type="Gene3D" id="3.10.580.10">
    <property type="entry name" value="CBS-domain"/>
    <property type="match status" value="1"/>
</dbReference>
<dbReference type="InterPro" id="IPR050706">
    <property type="entry name" value="Cyclic-di-GMP_PDE-like"/>
</dbReference>
<sequence length="760" mass="84068">MIHLASLQVRLLQTIASRLSKGAVGLIYLDVATLERIEGRHGRACAEELLLFVRRRIDELRATFPNVLDQKRIGDDFFLYVALGDVPAHLAYAELERIAEALRADLEEAVRRDRPEAAEARLDFGCALLRESEERELEAVMYTAMKQAIRHARERTVDPERITHMQEFYSILESRHVASVYQPIVSMEGGEVFGYEALSRGPAASPLHSPVKLFELAERADKLYALDKLTREQAILGIDGLARHQRIFLNIPAQILHDPDFSPGQTLALLQRRGLTPNNVVLEITERSSIEDFSTAKKVIDHYRSQGYRIAIDDAGAGYSSLQAIAEIQPDYIKVDRSLVQGIHRDKVKEYILETFVWFAKRLNIKVIAEGIEEAEELEKLIRLGVHYAQGYFLGRPDATLKPVTPEAKATIYAATRLAGTAGLRTVGDVAATAKTFQADDPVSFAATYFRDHPDQFGAVVVEGSRPVGLLMRDELFRKLSVQYGISLFWSKPVKVVADLSPLTVDADTPLETVSSLATMRESGKLYDLVVVTERGELAGVVTVRDILEHMTSIRMEHARVANPLTGLPGNVQIQRELQRRVLDGEPFSVLYVDIDFFKWFNDLYGFQRGDEAIQLTADVIRRSVAVCGRPRDFVGHIGGDDFIVITGADAPETVAEEIIRRFRLGIDAFYDGQPQGTTVQDRYGRTRDVEALSVSIALVRVEDPSRASADAISRTAADCKRQAKAKDGSAVASAAIAAMHPLGLTEPSAPQGGSAAAAP</sequence>
<evidence type="ECO:0000259" key="4">
    <source>
        <dbReference type="PROSITE" id="PS51371"/>
    </source>
</evidence>
<dbReference type="CDD" id="cd01949">
    <property type="entry name" value="GGDEF"/>
    <property type="match status" value="1"/>
</dbReference>
<evidence type="ECO:0000256" key="1">
    <source>
        <dbReference type="PROSITE-ProRule" id="PRU00703"/>
    </source>
</evidence>
<dbReference type="InterPro" id="IPR043128">
    <property type="entry name" value="Rev_trsase/Diguanyl_cyclase"/>
</dbReference>
<keyword evidence="6" id="KW-1185">Reference proteome</keyword>
<dbReference type="Gene3D" id="3.30.70.270">
    <property type="match status" value="2"/>
</dbReference>
<reference evidence="5 6" key="1">
    <citation type="submission" date="2019-05" db="EMBL/GenBank/DDBJ databases">
        <authorList>
            <person name="Narsing Rao M.P."/>
            <person name="Li W.J."/>
        </authorList>
    </citation>
    <scope>NUCLEOTIDE SEQUENCE [LARGE SCALE GENOMIC DNA]</scope>
    <source>
        <strain evidence="5 6">SYSU_K30003</strain>
    </source>
</reference>
<feature type="domain" description="GGDEF" evidence="3">
    <location>
        <begin position="22"/>
        <end position="167"/>
    </location>
</feature>
<dbReference type="InterPro" id="IPR046342">
    <property type="entry name" value="CBS_dom_sf"/>
</dbReference>
<dbReference type="EMBL" id="VCIW01000036">
    <property type="protein sequence ID" value="TLS48427.1"/>
    <property type="molecule type" value="Genomic_DNA"/>
</dbReference>
<dbReference type="PROSITE" id="PS50887">
    <property type="entry name" value="GGDEF"/>
    <property type="match status" value="2"/>
</dbReference>
<dbReference type="GO" id="GO:0071111">
    <property type="term" value="F:cyclic-guanylate-specific phosphodiesterase activity"/>
    <property type="evidence" value="ECO:0007669"/>
    <property type="project" value="InterPro"/>
</dbReference>
<dbReference type="RefSeq" id="WP_138198161.1">
    <property type="nucleotide sequence ID" value="NZ_VCIW01000036.1"/>
</dbReference>
<dbReference type="InterPro" id="IPR035919">
    <property type="entry name" value="EAL_sf"/>
</dbReference>
<dbReference type="SUPFAM" id="SSF55073">
    <property type="entry name" value="Nucleotide cyclase"/>
    <property type="match status" value="1"/>
</dbReference>
<dbReference type="OrthoDB" id="9813903at2"/>
<proteinExistence type="predicted"/>
<dbReference type="PANTHER" id="PTHR33121">
    <property type="entry name" value="CYCLIC DI-GMP PHOSPHODIESTERASE PDEF"/>
    <property type="match status" value="1"/>
</dbReference>
<protein>
    <submittedName>
        <fullName evidence="5">GGDEF domain-containing protein</fullName>
    </submittedName>
</protein>
<dbReference type="NCBIfam" id="TIGR00254">
    <property type="entry name" value="GGDEF"/>
    <property type="match status" value="1"/>
</dbReference>
<dbReference type="SMART" id="SM00052">
    <property type="entry name" value="EAL"/>
    <property type="match status" value="1"/>
</dbReference>
<dbReference type="SUPFAM" id="SSF54631">
    <property type="entry name" value="CBS-domain pair"/>
    <property type="match status" value="1"/>
</dbReference>
<feature type="domain" description="EAL" evidence="2">
    <location>
        <begin position="161"/>
        <end position="411"/>
    </location>
</feature>
<dbReference type="InterPro" id="IPR001633">
    <property type="entry name" value="EAL_dom"/>
</dbReference>
<dbReference type="PROSITE" id="PS50883">
    <property type="entry name" value="EAL"/>
    <property type="match status" value="1"/>
</dbReference>
<evidence type="ECO:0000313" key="6">
    <source>
        <dbReference type="Proteomes" id="UP000309676"/>
    </source>
</evidence>
<dbReference type="InterPro" id="IPR029787">
    <property type="entry name" value="Nucleotide_cyclase"/>
</dbReference>
<organism evidence="5 6">
    <name type="scientific">Paenibacillus antri</name>
    <dbReference type="NCBI Taxonomy" id="2582848"/>
    <lineage>
        <taxon>Bacteria</taxon>
        <taxon>Bacillati</taxon>
        <taxon>Bacillota</taxon>
        <taxon>Bacilli</taxon>
        <taxon>Bacillales</taxon>
        <taxon>Paenibacillaceae</taxon>
        <taxon>Paenibacillus</taxon>
    </lineage>
</organism>
<dbReference type="SMART" id="SM00116">
    <property type="entry name" value="CBS"/>
    <property type="match status" value="2"/>
</dbReference>
<evidence type="ECO:0000313" key="5">
    <source>
        <dbReference type="EMBL" id="TLS48427.1"/>
    </source>
</evidence>
<dbReference type="Gene3D" id="3.20.20.450">
    <property type="entry name" value="EAL domain"/>
    <property type="match status" value="1"/>
</dbReference>
<dbReference type="PROSITE" id="PS51371">
    <property type="entry name" value="CBS"/>
    <property type="match status" value="1"/>
</dbReference>
<evidence type="ECO:0000259" key="3">
    <source>
        <dbReference type="PROSITE" id="PS50887"/>
    </source>
</evidence>
<feature type="domain" description="GGDEF" evidence="3">
    <location>
        <begin position="586"/>
        <end position="737"/>
    </location>
</feature>
<comment type="caution">
    <text evidence="5">The sequence shown here is derived from an EMBL/GenBank/DDBJ whole genome shotgun (WGS) entry which is preliminary data.</text>
</comment>
<dbReference type="Pfam" id="PF00563">
    <property type="entry name" value="EAL"/>
    <property type="match status" value="1"/>
</dbReference>
<dbReference type="InterPro" id="IPR000644">
    <property type="entry name" value="CBS_dom"/>
</dbReference>
<dbReference type="Pfam" id="PF00571">
    <property type="entry name" value="CBS"/>
    <property type="match status" value="1"/>
</dbReference>
<dbReference type="InterPro" id="IPR000160">
    <property type="entry name" value="GGDEF_dom"/>
</dbReference>
<dbReference type="PANTHER" id="PTHR33121:SF76">
    <property type="entry name" value="SIGNALING PROTEIN"/>
    <property type="match status" value="1"/>
</dbReference>
<dbReference type="SUPFAM" id="SSF141868">
    <property type="entry name" value="EAL domain-like"/>
    <property type="match status" value="1"/>
</dbReference>
<dbReference type="Pfam" id="PF00990">
    <property type="entry name" value="GGDEF"/>
    <property type="match status" value="1"/>
</dbReference>
<evidence type="ECO:0000259" key="2">
    <source>
        <dbReference type="PROSITE" id="PS50883"/>
    </source>
</evidence>
<dbReference type="AlphaFoldDB" id="A0A5R9FWQ9"/>